<evidence type="ECO:0000259" key="1">
    <source>
        <dbReference type="Pfam" id="PF18962"/>
    </source>
</evidence>
<dbReference type="EMBL" id="DROD01000409">
    <property type="protein sequence ID" value="HHJ52726.1"/>
    <property type="molecule type" value="Genomic_DNA"/>
</dbReference>
<dbReference type="Proteomes" id="UP000886124">
    <property type="component" value="Unassembled WGS sequence"/>
</dbReference>
<dbReference type="InterPro" id="IPR026444">
    <property type="entry name" value="Secre_tail"/>
</dbReference>
<evidence type="ECO:0000313" key="2">
    <source>
        <dbReference type="EMBL" id="HHJ52726.1"/>
    </source>
</evidence>
<sequence>MVKRRLLRLTSVFLFSEVVMNYNLNFRFLLFLFSVGVLFGQSTEEKCKYYPLHIGDEWHYKITDYEAGPEPEISFSDRYVIGDTLLRNGFKYFVINEDGYLVFERIDSVNLKVMKYEENACENDEKDIYSLDFNPDMPIQWIDCSDRAWDVTYLSSGGIEDSSYIRLYSDWLDTRDNHLDKGWGLRYGFVGEANSVYKDLSSAVVAGKMWGTSDIVNGEAVVRKIKLFPNYPNPFNPVTNISFTIPFKSNVSIAVFDVSGKRIETVEMSNVMPGIHTVRWNGGKYASGIYLYQIKIGDYIETRKMVLVK</sequence>
<dbReference type="Gene3D" id="2.60.40.4070">
    <property type="match status" value="1"/>
</dbReference>
<comment type="caution">
    <text evidence="2">The sequence shown here is derived from an EMBL/GenBank/DDBJ whole genome shotgun (WGS) entry which is preliminary data.</text>
</comment>
<protein>
    <submittedName>
        <fullName evidence="2">T9SS type A sorting domain-containing protein</fullName>
    </submittedName>
</protein>
<dbReference type="NCBIfam" id="TIGR04183">
    <property type="entry name" value="Por_Secre_tail"/>
    <property type="match status" value="1"/>
</dbReference>
<feature type="domain" description="Secretion system C-terminal sorting" evidence="1">
    <location>
        <begin position="231"/>
        <end position="306"/>
    </location>
</feature>
<dbReference type="AlphaFoldDB" id="A0A7V5PP88"/>
<dbReference type="Pfam" id="PF18962">
    <property type="entry name" value="Por_Secre_tail"/>
    <property type="match status" value="1"/>
</dbReference>
<name>A0A7V5PP88_CALAY</name>
<organism evidence="2">
    <name type="scientific">Caldithrix abyssi</name>
    <dbReference type="NCBI Taxonomy" id="187145"/>
    <lineage>
        <taxon>Bacteria</taxon>
        <taxon>Pseudomonadati</taxon>
        <taxon>Calditrichota</taxon>
        <taxon>Calditrichia</taxon>
        <taxon>Calditrichales</taxon>
        <taxon>Calditrichaceae</taxon>
        <taxon>Caldithrix</taxon>
    </lineage>
</organism>
<reference evidence="2" key="1">
    <citation type="journal article" date="2020" name="mSystems">
        <title>Genome- and Community-Level Interaction Insights into Carbon Utilization and Element Cycling Functions of Hydrothermarchaeota in Hydrothermal Sediment.</title>
        <authorList>
            <person name="Zhou Z."/>
            <person name="Liu Y."/>
            <person name="Xu W."/>
            <person name="Pan J."/>
            <person name="Luo Z.H."/>
            <person name="Li M."/>
        </authorList>
    </citation>
    <scope>NUCLEOTIDE SEQUENCE [LARGE SCALE GENOMIC DNA]</scope>
    <source>
        <strain evidence="2">HyVt-527</strain>
    </source>
</reference>
<gene>
    <name evidence="2" type="ORF">ENJ89_05985</name>
</gene>
<accession>A0A7V5PP88</accession>
<proteinExistence type="predicted"/>